<accession>A0A8S5RAQ0</accession>
<evidence type="ECO:0000256" key="1">
    <source>
        <dbReference type="SAM" id="MobiDB-lite"/>
    </source>
</evidence>
<organism evidence="2">
    <name type="scientific">virus sp. ctuZj11</name>
    <dbReference type="NCBI Taxonomy" id="2825825"/>
    <lineage>
        <taxon>Viruses</taxon>
    </lineage>
</organism>
<protein>
    <submittedName>
        <fullName evidence="2">Uncharacterized protein</fullName>
    </submittedName>
</protein>
<name>A0A8S5RAQ0_9VIRU</name>
<evidence type="ECO:0000313" key="2">
    <source>
        <dbReference type="EMBL" id="DAE28235.1"/>
    </source>
</evidence>
<feature type="region of interest" description="Disordered" evidence="1">
    <location>
        <begin position="1"/>
        <end position="39"/>
    </location>
</feature>
<sequence length="128" mass="14240">MARIKKEVTEEAVDSPVTEQENTQETVDSPAEGKIEDPVLDKAVKDTLKEIEETVQDSPVIPVAPGDDTPAKEKPEDKFIDSILQSFPNYETLYVSARGGVYTPDTKPEIRGAAILYKNPYFNNLKQN</sequence>
<reference evidence="2" key="1">
    <citation type="journal article" date="2021" name="Proc. Natl. Acad. Sci. U.S.A.">
        <title>A Catalog of Tens of Thousands of Viruses from Human Metagenomes Reveals Hidden Associations with Chronic Diseases.</title>
        <authorList>
            <person name="Tisza M.J."/>
            <person name="Buck C.B."/>
        </authorList>
    </citation>
    <scope>NUCLEOTIDE SEQUENCE</scope>
    <source>
        <strain evidence="2">CtuZj11</strain>
    </source>
</reference>
<proteinExistence type="predicted"/>
<feature type="compositionally biased region" description="Polar residues" evidence="1">
    <location>
        <begin position="17"/>
        <end position="27"/>
    </location>
</feature>
<feature type="region of interest" description="Disordered" evidence="1">
    <location>
        <begin position="53"/>
        <end position="74"/>
    </location>
</feature>
<dbReference type="EMBL" id="BK059083">
    <property type="protein sequence ID" value="DAE28235.1"/>
    <property type="molecule type" value="Genomic_DNA"/>
</dbReference>